<feature type="domain" description="Reverse transcriptase" evidence="9">
    <location>
        <begin position="435"/>
        <end position="614"/>
    </location>
</feature>
<dbReference type="InterPro" id="IPR041588">
    <property type="entry name" value="Integrase_H2C2"/>
</dbReference>
<protein>
    <submittedName>
        <fullName evidence="10">Reverse transcriptase domain-containing protein</fullName>
    </submittedName>
</protein>
<comment type="caution">
    <text evidence="10">The sequence shown here is derived from an EMBL/GenBank/DDBJ whole genome shotgun (WGS) entry which is preliminary data.</text>
</comment>
<keyword evidence="6 10" id="KW-0695">RNA-directed DNA polymerase</keyword>
<dbReference type="InterPro" id="IPR041373">
    <property type="entry name" value="RT_RNaseH"/>
</dbReference>
<dbReference type="Gene3D" id="3.10.10.10">
    <property type="entry name" value="HIV Type 1 Reverse Transcriptase, subunit A, domain 1"/>
    <property type="match status" value="1"/>
</dbReference>
<keyword evidence="2" id="KW-0548">Nucleotidyltransferase</keyword>
<dbReference type="Gene3D" id="3.30.70.270">
    <property type="match status" value="2"/>
</dbReference>
<keyword evidence="11" id="KW-1185">Reference proteome</keyword>
<evidence type="ECO:0000256" key="4">
    <source>
        <dbReference type="ARBA" id="ARBA00022759"/>
    </source>
</evidence>
<dbReference type="Gene3D" id="4.10.60.10">
    <property type="entry name" value="Zinc finger, CCHC-type"/>
    <property type="match status" value="1"/>
</dbReference>
<evidence type="ECO:0000256" key="5">
    <source>
        <dbReference type="ARBA" id="ARBA00022801"/>
    </source>
</evidence>
<keyword evidence="7" id="KW-0863">Zinc-finger</keyword>
<evidence type="ECO:0000259" key="8">
    <source>
        <dbReference type="PROSITE" id="PS50158"/>
    </source>
</evidence>
<dbReference type="Pfam" id="PF17917">
    <property type="entry name" value="RT_RNaseH"/>
    <property type="match status" value="1"/>
</dbReference>
<keyword evidence="3" id="KW-0540">Nuclease</keyword>
<dbReference type="GO" id="GO:0003964">
    <property type="term" value="F:RNA-directed DNA polymerase activity"/>
    <property type="evidence" value="ECO:0007669"/>
    <property type="project" value="UniProtKB-KW"/>
</dbReference>
<evidence type="ECO:0000259" key="9">
    <source>
        <dbReference type="PROSITE" id="PS50878"/>
    </source>
</evidence>
<dbReference type="InterPro" id="IPR001878">
    <property type="entry name" value="Znf_CCHC"/>
</dbReference>
<dbReference type="InterPro" id="IPR036397">
    <property type="entry name" value="RNaseH_sf"/>
</dbReference>
<dbReference type="InterPro" id="IPR012337">
    <property type="entry name" value="RNaseH-like_sf"/>
</dbReference>
<evidence type="ECO:0000256" key="2">
    <source>
        <dbReference type="ARBA" id="ARBA00022695"/>
    </source>
</evidence>
<dbReference type="PANTHER" id="PTHR37984">
    <property type="entry name" value="PROTEIN CBG26694"/>
    <property type="match status" value="1"/>
</dbReference>
<dbReference type="Proteomes" id="UP001151760">
    <property type="component" value="Unassembled WGS sequence"/>
</dbReference>
<feature type="domain" description="CCHC-type" evidence="8">
    <location>
        <begin position="240"/>
        <end position="255"/>
    </location>
</feature>
<proteinExistence type="predicted"/>
<dbReference type="Gene3D" id="1.10.340.70">
    <property type="match status" value="1"/>
</dbReference>
<dbReference type="Pfam" id="PF17921">
    <property type="entry name" value="Integrase_H2C2"/>
    <property type="match status" value="1"/>
</dbReference>
<dbReference type="PROSITE" id="PS50878">
    <property type="entry name" value="RT_POL"/>
    <property type="match status" value="1"/>
</dbReference>
<accession>A0ABQ4ZZ05</accession>
<keyword evidence="7" id="KW-0862">Zinc</keyword>
<evidence type="ECO:0000256" key="1">
    <source>
        <dbReference type="ARBA" id="ARBA00022679"/>
    </source>
</evidence>
<evidence type="ECO:0000313" key="10">
    <source>
        <dbReference type="EMBL" id="GJS95488.1"/>
    </source>
</evidence>
<dbReference type="InterPro" id="IPR000477">
    <property type="entry name" value="RT_dom"/>
</dbReference>
<dbReference type="CDD" id="cd09274">
    <property type="entry name" value="RNase_HI_RT_Ty3"/>
    <property type="match status" value="1"/>
</dbReference>
<dbReference type="PROSITE" id="PS50158">
    <property type="entry name" value="ZF_CCHC"/>
    <property type="match status" value="1"/>
</dbReference>
<reference evidence="10" key="2">
    <citation type="submission" date="2022-01" db="EMBL/GenBank/DDBJ databases">
        <authorList>
            <person name="Yamashiro T."/>
            <person name="Shiraishi A."/>
            <person name="Satake H."/>
            <person name="Nakayama K."/>
        </authorList>
    </citation>
    <scope>NUCLEOTIDE SEQUENCE</scope>
</reference>
<evidence type="ECO:0000256" key="7">
    <source>
        <dbReference type="PROSITE-ProRule" id="PRU00047"/>
    </source>
</evidence>
<keyword evidence="1" id="KW-0808">Transferase</keyword>
<dbReference type="SUPFAM" id="SSF56672">
    <property type="entry name" value="DNA/RNA polymerases"/>
    <property type="match status" value="1"/>
</dbReference>
<dbReference type="SUPFAM" id="SSF53098">
    <property type="entry name" value="Ribonuclease H-like"/>
    <property type="match status" value="1"/>
</dbReference>
<evidence type="ECO:0000313" key="11">
    <source>
        <dbReference type="Proteomes" id="UP001151760"/>
    </source>
</evidence>
<keyword evidence="4" id="KW-0255">Endonuclease</keyword>
<dbReference type="Pfam" id="PF08284">
    <property type="entry name" value="RVP_2"/>
    <property type="match status" value="1"/>
</dbReference>
<dbReference type="EMBL" id="BQNB010011813">
    <property type="protein sequence ID" value="GJS95488.1"/>
    <property type="molecule type" value="Genomic_DNA"/>
</dbReference>
<dbReference type="Gene3D" id="3.30.420.10">
    <property type="entry name" value="Ribonuclease H-like superfamily/Ribonuclease H"/>
    <property type="match status" value="2"/>
</dbReference>
<evidence type="ECO:0000256" key="3">
    <source>
        <dbReference type="ARBA" id="ARBA00022722"/>
    </source>
</evidence>
<dbReference type="CDD" id="cd01647">
    <property type="entry name" value="RT_LTR"/>
    <property type="match status" value="1"/>
</dbReference>
<keyword evidence="5" id="KW-0378">Hydrolase</keyword>
<dbReference type="Pfam" id="PF00078">
    <property type="entry name" value="RVT_1"/>
    <property type="match status" value="1"/>
</dbReference>
<keyword evidence="7" id="KW-0479">Metal-binding</keyword>
<organism evidence="10 11">
    <name type="scientific">Tanacetum coccineum</name>
    <dbReference type="NCBI Taxonomy" id="301880"/>
    <lineage>
        <taxon>Eukaryota</taxon>
        <taxon>Viridiplantae</taxon>
        <taxon>Streptophyta</taxon>
        <taxon>Embryophyta</taxon>
        <taxon>Tracheophyta</taxon>
        <taxon>Spermatophyta</taxon>
        <taxon>Magnoliopsida</taxon>
        <taxon>eudicotyledons</taxon>
        <taxon>Gunneridae</taxon>
        <taxon>Pentapetalae</taxon>
        <taxon>asterids</taxon>
        <taxon>campanulids</taxon>
        <taxon>Asterales</taxon>
        <taxon>Asteraceae</taxon>
        <taxon>Asteroideae</taxon>
        <taxon>Anthemideae</taxon>
        <taxon>Anthemidinae</taxon>
        <taxon>Tanacetum</taxon>
    </lineage>
</organism>
<evidence type="ECO:0000256" key="6">
    <source>
        <dbReference type="ARBA" id="ARBA00022918"/>
    </source>
</evidence>
<name>A0ABQ4ZZ05_9ASTR</name>
<dbReference type="InterPro" id="IPR043502">
    <property type="entry name" value="DNA/RNA_pol_sf"/>
</dbReference>
<dbReference type="PANTHER" id="PTHR37984:SF5">
    <property type="entry name" value="PROTEIN NYNRIN-LIKE"/>
    <property type="match status" value="1"/>
</dbReference>
<reference evidence="10" key="1">
    <citation type="journal article" date="2022" name="Int. J. Mol. Sci.">
        <title>Draft Genome of Tanacetum Coccineum: Genomic Comparison of Closely Related Tanacetum-Family Plants.</title>
        <authorList>
            <person name="Yamashiro T."/>
            <person name="Shiraishi A."/>
            <person name="Nakayama K."/>
            <person name="Satake H."/>
        </authorList>
    </citation>
    <scope>NUCLEOTIDE SEQUENCE</scope>
</reference>
<dbReference type="InterPro" id="IPR043128">
    <property type="entry name" value="Rev_trsase/Diguanyl_cyclase"/>
</dbReference>
<dbReference type="SMART" id="SM00343">
    <property type="entry name" value="ZnF_C2HC"/>
    <property type="match status" value="2"/>
</dbReference>
<gene>
    <name evidence="10" type="ORF">Tco_0802456</name>
</gene>
<dbReference type="InterPro" id="IPR050951">
    <property type="entry name" value="Retrovirus_Pol_polyprotein"/>
</dbReference>
<sequence length="1012" mass="116690">MIKENVDAAIAAERARHMNVRNDARGSRPARGQDAAPTARECTFARFMKCNPTAFRGTEGAIELLRWFDKTESVFGISDCIEGKKNLKVKEYNIVAYTQRFNELALMCPRMVEPGRVKVDAYIRGLTDNIKGEVTSSKPANLNEAVRMAHKLMDQKSQARDERILEGKKRKWERFQSGNSSAMVTAPTDGKLPLCERCFTRHVGQCTIKCHKCGKVRHKLRYCKENNVATGANALPIPTCYDCGEKGHTRNRCPRKVKREEVGEVHGRAYAINNAEPKGPNVVTGTFLLNNRYAFVLFNSGSYRSFVDTRFSSMLDMDSIKIGASYKVELADGRHDAIIVCGEKVVHIPYGNKMLIVESDKGVSRLKVISYIMAYKYVERGYHLFLAHVTENKLKEKRMEEVPVILSGVAPVARAPYRLAPSEMKKLLVQLQELLKKGFIHPSSSPWGAPMFFVKKKDGSFRMCIDYCELNKLTVKNHYPLPRIDDLFDQLQGSSMYSKIDLRSGYHQLHIKEEDILITAFRTRYGHFEFQLMPFGLTNALAVFMDLMNRVCKPYHDKFVIVFIDDILVYSKDEEEHGKHLKIILELLKKEILYVKFSKCDFWLDLVYFLGHVIDRSGVHVDPSKIESIKSWTAPMTPTDVRQFLGLARYYRRFIEGYGAVLMQREMVIAYASRQLKFHEGNYTNHDLEVGAIVFALRLWRHYLYGMKCVVFTDLKSLQYILNQKELNLRQRRWIKLLSDYNCEIRYHPGKANVVADALSQNERDKPLRNVEAENLGRLIKPIFEFYPDGTRCFGNHVWLPLFSGLRDLVMHESYKSKYSIHPGSNKMYQDLKPLYWWPNMKANIATYVSKCLTCAKVKVEHQKPSGLLQQPKILVWKWERITMDFVSGFPRTSSGYDTIWVIVDRLTKSAHFLPIKKIDSMEKLTRLYLKEIEALGTNLDISIAYHPQTDDQSERKIQTLEDMLRACVIDFGSSWDRHLPLVEFSYKNSYHASIKAAPYEALYVQKCRSSV</sequence>